<dbReference type="RefSeq" id="WP_121673001.1">
    <property type="nucleotide sequence ID" value="NZ_BMXM01000004.1"/>
</dbReference>
<feature type="chain" id="PRO_5038753400" evidence="1">
    <location>
        <begin position="27"/>
        <end position="128"/>
    </location>
</feature>
<dbReference type="EMBL" id="RCUV01000008">
    <property type="protein sequence ID" value="RLP71485.1"/>
    <property type="molecule type" value="Genomic_DNA"/>
</dbReference>
<evidence type="ECO:0000256" key="1">
    <source>
        <dbReference type="SAM" id="SignalP"/>
    </source>
</evidence>
<dbReference type="AlphaFoldDB" id="A0A3L6ZUZ3"/>
<reference evidence="3 4" key="1">
    <citation type="submission" date="2018-10" db="EMBL/GenBank/DDBJ databases">
        <authorList>
            <person name="Li J."/>
        </authorList>
    </citation>
    <scope>NUCLEOTIDE SEQUENCE [LARGE SCALE GENOMIC DNA]</scope>
    <source>
        <strain evidence="3 4">CCTCC AB209002</strain>
    </source>
</reference>
<dbReference type="Gene3D" id="2.40.128.270">
    <property type="match status" value="1"/>
</dbReference>
<evidence type="ECO:0000313" key="3">
    <source>
        <dbReference type="EMBL" id="RLP71485.1"/>
    </source>
</evidence>
<dbReference type="PROSITE" id="PS51257">
    <property type="entry name" value="PROKAR_LIPOPROTEIN"/>
    <property type="match status" value="1"/>
</dbReference>
<protein>
    <submittedName>
        <fullName evidence="3">META domain-containing protein</fullName>
    </submittedName>
</protein>
<gene>
    <name evidence="3" type="ORF">D9V29_09145</name>
</gene>
<dbReference type="InterPro" id="IPR005184">
    <property type="entry name" value="DUF306_Meta_HslJ"/>
</dbReference>
<organism evidence="3 4">
    <name type="scientific">Mycetocola manganoxydans</name>
    <dbReference type="NCBI Taxonomy" id="699879"/>
    <lineage>
        <taxon>Bacteria</taxon>
        <taxon>Bacillati</taxon>
        <taxon>Actinomycetota</taxon>
        <taxon>Actinomycetes</taxon>
        <taxon>Micrococcales</taxon>
        <taxon>Microbacteriaceae</taxon>
        <taxon>Mycetocola</taxon>
    </lineage>
</organism>
<dbReference type="Proteomes" id="UP000270299">
    <property type="component" value="Unassembled WGS sequence"/>
</dbReference>
<comment type="caution">
    <text evidence="3">The sequence shown here is derived from an EMBL/GenBank/DDBJ whole genome shotgun (WGS) entry which is preliminary data.</text>
</comment>
<feature type="domain" description="DUF306" evidence="2">
    <location>
        <begin position="46"/>
        <end position="94"/>
    </location>
</feature>
<keyword evidence="4" id="KW-1185">Reference proteome</keyword>
<evidence type="ECO:0000259" key="2">
    <source>
        <dbReference type="Pfam" id="PF03724"/>
    </source>
</evidence>
<dbReference type="Pfam" id="PF03724">
    <property type="entry name" value="META"/>
    <property type="match status" value="1"/>
</dbReference>
<evidence type="ECO:0000313" key="4">
    <source>
        <dbReference type="Proteomes" id="UP000270299"/>
    </source>
</evidence>
<keyword evidence="1" id="KW-0732">Signal</keyword>
<sequence>MSRWRNAGPIAVALVMAIGVSSCSQQDPFIGSDALPLGRWVETDGENAAFLAIGSKGTFTGSDGCNTLTGTWEVADDGSIRFPATVATERWCEGMDPWLGSAVEGRVVDGVMTLESEDGTVLGELRAR</sequence>
<proteinExistence type="predicted"/>
<dbReference type="OrthoDB" id="4990393at2"/>
<dbReference type="InterPro" id="IPR038670">
    <property type="entry name" value="HslJ-like_sf"/>
</dbReference>
<name>A0A3L6ZUZ3_9MICO</name>
<accession>A0A3L6ZUZ3</accession>
<feature type="signal peptide" evidence="1">
    <location>
        <begin position="1"/>
        <end position="26"/>
    </location>
</feature>